<organism evidence="11 12">
    <name type="scientific">Actinomadura rugatobispora</name>
    <dbReference type="NCBI Taxonomy" id="1994"/>
    <lineage>
        <taxon>Bacteria</taxon>
        <taxon>Bacillati</taxon>
        <taxon>Actinomycetota</taxon>
        <taxon>Actinomycetes</taxon>
        <taxon>Streptosporangiales</taxon>
        <taxon>Thermomonosporaceae</taxon>
        <taxon>Actinomadura</taxon>
    </lineage>
</organism>
<feature type="compositionally biased region" description="Polar residues" evidence="8">
    <location>
        <begin position="375"/>
        <end position="392"/>
    </location>
</feature>
<dbReference type="EC" id="2.7.11.1" evidence="1"/>
<dbReference type="PROSITE" id="PS00107">
    <property type="entry name" value="PROTEIN_KINASE_ATP"/>
    <property type="match status" value="1"/>
</dbReference>
<dbReference type="PANTHER" id="PTHR43289:SF6">
    <property type="entry name" value="SERINE_THREONINE-PROTEIN KINASE NEKL-3"/>
    <property type="match status" value="1"/>
</dbReference>
<dbReference type="InterPro" id="IPR008271">
    <property type="entry name" value="Ser/Thr_kinase_AS"/>
</dbReference>
<evidence type="ECO:0000256" key="1">
    <source>
        <dbReference type="ARBA" id="ARBA00012513"/>
    </source>
</evidence>
<feature type="region of interest" description="Disordered" evidence="8">
    <location>
        <begin position="296"/>
        <end position="325"/>
    </location>
</feature>
<evidence type="ECO:0000256" key="6">
    <source>
        <dbReference type="ARBA" id="ARBA00022840"/>
    </source>
</evidence>
<comment type="caution">
    <text evidence="11">The sequence shown here is derived from an EMBL/GenBank/DDBJ whole genome shotgun (WGS) entry which is preliminary data.</text>
</comment>
<keyword evidence="2" id="KW-0723">Serine/threonine-protein kinase</keyword>
<evidence type="ECO:0000256" key="7">
    <source>
        <dbReference type="PROSITE-ProRule" id="PRU10141"/>
    </source>
</evidence>
<evidence type="ECO:0000313" key="11">
    <source>
        <dbReference type="EMBL" id="MFC5754217.1"/>
    </source>
</evidence>
<evidence type="ECO:0000256" key="3">
    <source>
        <dbReference type="ARBA" id="ARBA00022679"/>
    </source>
</evidence>
<evidence type="ECO:0000256" key="4">
    <source>
        <dbReference type="ARBA" id="ARBA00022741"/>
    </source>
</evidence>
<evidence type="ECO:0000259" key="10">
    <source>
        <dbReference type="PROSITE" id="PS50011"/>
    </source>
</evidence>
<dbReference type="InterPro" id="IPR000719">
    <property type="entry name" value="Prot_kinase_dom"/>
</dbReference>
<keyword evidence="9" id="KW-0472">Membrane</keyword>
<dbReference type="Gene3D" id="1.10.510.10">
    <property type="entry name" value="Transferase(Phosphotransferase) domain 1"/>
    <property type="match status" value="1"/>
</dbReference>
<keyword evidence="4 7" id="KW-0547">Nucleotide-binding</keyword>
<keyword evidence="9" id="KW-0812">Transmembrane</keyword>
<evidence type="ECO:0000313" key="12">
    <source>
        <dbReference type="Proteomes" id="UP001596074"/>
    </source>
</evidence>
<dbReference type="Pfam" id="PF00069">
    <property type="entry name" value="Pkinase"/>
    <property type="match status" value="1"/>
</dbReference>
<dbReference type="RefSeq" id="WP_378292081.1">
    <property type="nucleotide sequence ID" value="NZ_JBHSON010000141.1"/>
</dbReference>
<evidence type="ECO:0000256" key="9">
    <source>
        <dbReference type="SAM" id="Phobius"/>
    </source>
</evidence>
<dbReference type="CDD" id="cd14014">
    <property type="entry name" value="STKc_PknB_like"/>
    <property type="match status" value="1"/>
</dbReference>
<feature type="transmembrane region" description="Helical" evidence="9">
    <location>
        <begin position="333"/>
        <end position="355"/>
    </location>
</feature>
<dbReference type="Gene3D" id="3.30.200.20">
    <property type="entry name" value="Phosphorylase Kinase, domain 1"/>
    <property type="match status" value="1"/>
</dbReference>
<protein>
    <recommendedName>
        <fullName evidence="1">non-specific serine/threonine protein kinase</fullName>
        <ecNumber evidence="1">2.7.11.1</ecNumber>
    </recommendedName>
</protein>
<dbReference type="Proteomes" id="UP001596074">
    <property type="component" value="Unassembled WGS sequence"/>
</dbReference>
<dbReference type="PANTHER" id="PTHR43289">
    <property type="entry name" value="MITOGEN-ACTIVATED PROTEIN KINASE KINASE KINASE 20-RELATED"/>
    <property type="match status" value="1"/>
</dbReference>
<proteinExistence type="predicted"/>
<evidence type="ECO:0000256" key="2">
    <source>
        <dbReference type="ARBA" id="ARBA00022527"/>
    </source>
</evidence>
<dbReference type="GO" id="GO:0004674">
    <property type="term" value="F:protein serine/threonine kinase activity"/>
    <property type="evidence" value="ECO:0007669"/>
    <property type="project" value="UniProtKB-EC"/>
</dbReference>
<keyword evidence="12" id="KW-1185">Reference proteome</keyword>
<reference evidence="12" key="1">
    <citation type="journal article" date="2019" name="Int. J. Syst. Evol. Microbiol.">
        <title>The Global Catalogue of Microorganisms (GCM) 10K type strain sequencing project: providing services to taxonomists for standard genome sequencing and annotation.</title>
        <authorList>
            <consortium name="The Broad Institute Genomics Platform"/>
            <consortium name="The Broad Institute Genome Sequencing Center for Infectious Disease"/>
            <person name="Wu L."/>
            <person name="Ma J."/>
        </authorList>
    </citation>
    <scope>NUCLEOTIDE SEQUENCE [LARGE SCALE GENOMIC DNA]</scope>
    <source>
        <strain evidence="12">KCTC 42087</strain>
    </source>
</reference>
<dbReference type="InterPro" id="IPR011009">
    <property type="entry name" value="Kinase-like_dom_sf"/>
</dbReference>
<keyword evidence="5 11" id="KW-0418">Kinase</keyword>
<dbReference type="InterPro" id="IPR017441">
    <property type="entry name" value="Protein_kinase_ATP_BS"/>
</dbReference>
<gene>
    <name evidence="11" type="ORF">ACFPZN_52105</name>
</gene>
<evidence type="ECO:0000256" key="8">
    <source>
        <dbReference type="SAM" id="MobiDB-lite"/>
    </source>
</evidence>
<dbReference type="PROSITE" id="PS50011">
    <property type="entry name" value="PROTEIN_KINASE_DOM"/>
    <property type="match status" value="1"/>
</dbReference>
<feature type="binding site" evidence="7">
    <location>
        <position position="41"/>
    </location>
    <ligand>
        <name>ATP</name>
        <dbReference type="ChEBI" id="CHEBI:30616"/>
    </ligand>
</feature>
<dbReference type="PROSITE" id="PS00108">
    <property type="entry name" value="PROTEIN_KINASE_ST"/>
    <property type="match status" value="1"/>
</dbReference>
<sequence>MASAQMVIDGRFELLERLGSGGMGTVWRAQDLALHREVALKEVRVVDASLEDDPVRAAKMRERVLREARALARLDHPSVVTVHHIVDSPGMAHPWIVMELVRGRSLEDRLQDGTMAPAEAAAAGRGILAALRAAHEAGITHRDVKPANVLLRQDGSPVLTDFGIAALRESTRVTATGGLVGSPLYIAPERLRGEEGNPASDFWSLGMLLYVAVEGHHPMRRDSPVATLAAVMNGTVPPPRQAGPLAPVLSALLVPDPAARPAPEQLDRMLAQAAAGQTPAAGQAPMRPAHAVPPFRPVPPGPNTHPVGGTDPRMGLPPGPPAVRPRRRRAAPLVAVAVLAVGLLTAMLATVVIVLPTLVRETGEAAGDRLRSVTDRPTPSATDAMQGTETAGSGSLLAPARLRAVVAALEKASGGVEFSRFSVYPEHAAAEAPVPGRGKLYDRFSYRDGQAIRTGAGGTLGSGDATVKLRSFAWDAVPKLMKTAESKLGIVKPTSRYLIVDPAWAFADDRPVLLVYLSDAYGAAYLAADMKGKVLRTYPRR</sequence>
<dbReference type="SMART" id="SM00220">
    <property type="entry name" value="S_TKc"/>
    <property type="match status" value="1"/>
</dbReference>
<dbReference type="SUPFAM" id="SSF56112">
    <property type="entry name" value="Protein kinase-like (PK-like)"/>
    <property type="match status" value="1"/>
</dbReference>
<keyword evidence="6 7" id="KW-0067">ATP-binding</keyword>
<evidence type="ECO:0000256" key="5">
    <source>
        <dbReference type="ARBA" id="ARBA00022777"/>
    </source>
</evidence>
<dbReference type="EMBL" id="JBHSON010000141">
    <property type="protein sequence ID" value="MFC5754217.1"/>
    <property type="molecule type" value="Genomic_DNA"/>
</dbReference>
<keyword evidence="9" id="KW-1133">Transmembrane helix</keyword>
<name>A0ABW1AHY5_9ACTN</name>
<feature type="region of interest" description="Disordered" evidence="8">
    <location>
        <begin position="368"/>
        <end position="392"/>
    </location>
</feature>
<accession>A0ABW1AHY5</accession>
<feature type="domain" description="Protein kinase" evidence="10">
    <location>
        <begin position="12"/>
        <end position="270"/>
    </location>
</feature>
<keyword evidence="3 11" id="KW-0808">Transferase</keyword>